<evidence type="ECO:0000313" key="2">
    <source>
        <dbReference type="Proteomes" id="UP000765509"/>
    </source>
</evidence>
<dbReference type="Proteomes" id="UP000765509">
    <property type="component" value="Unassembled WGS sequence"/>
</dbReference>
<protein>
    <submittedName>
        <fullName evidence="1">Uncharacterized protein</fullName>
    </submittedName>
</protein>
<evidence type="ECO:0000313" key="1">
    <source>
        <dbReference type="EMBL" id="MBW0514339.1"/>
    </source>
</evidence>
<comment type="caution">
    <text evidence="1">The sequence shown here is derived from an EMBL/GenBank/DDBJ whole genome shotgun (WGS) entry which is preliminary data.</text>
</comment>
<sequence>MLTRPHCPPDETPTLPPYLHPHNPAPTIFMLMWCPPNMCPTLLTILTLVECPPDMLPTLLTILTLAECPPDTASILTLVE</sequence>
<proteinExistence type="predicted"/>
<dbReference type="EMBL" id="AVOT02023949">
    <property type="protein sequence ID" value="MBW0514339.1"/>
    <property type="molecule type" value="Genomic_DNA"/>
</dbReference>
<keyword evidence="2" id="KW-1185">Reference proteome</keyword>
<name>A0A9Q3E3V3_9BASI</name>
<dbReference type="AlphaFoldDB" id="A0A9Q3E3V3"/>
<reference evidence="1" key="1">
    <citation type="submission" date="2021-03" db="EMBL/GenBank/DDBJ databases">
        <title>Draft genome sequence of rust myrtle Austropuccinia psidii MF-1, a brazilian biotype.</title>
        <authorList>
            <person name="Quecine M.C."/>
            <person name="Pachon D.M.R."/>
            <person name="Bonatelli M.L."/>
            <person name="Correr F.H."/>
            <person name="Franceschini L.M."/>
            <person name="Leite T.F."/>
            <person name="Margarido G.R.A."/>
            <person name="Almeida C.A."/>
            <person name="Ferrarezi J.A."/>
            <person name="Labate C.A."/>
        </authorList>
    </citation>
    <scope>NUCLEOTIDE SEQUENCE</scope>
    <source>
        <strain evidence="1">MF-1</strain>
    </source>
</reference>
<organism evidence="1 2">
    <name type="scientific">Austropuccinia psidii MF-1</name>
    <dbReference type="NCBI Taxonomy" id="1389203"/>
    <lineage>
        <taxon>Eukaryota</taxon>
        <taxon>Fungi</taxon>
        <taxon>Dikarya</taxon>
        <taxon>Basidiomycota</taxon>
        <taxon>Pucciniomycotina</taxon>
        <taxon>Pucciniomycetes</taxon>
        <taxon>Pucciniales</taxon>
        <taxon>Sphaerophragmiaceae</taxon>
        <taxon>Austropuccinia</taxon>
    </lineage>
</organism>
<accession>A0A9Q3E3V3</accession>
<gene>
    <name evidence="1" type="ORF">O181_054054</name>
</gene>